<feature type="chain" id="PRO_5041389300" evidence="1">
    <location>
        <begin position="21"/>
        <end position="87"/>
    </location>
</feature>
<dbReference type="EMBL" id="OX395139">
    <property type="protein sequence ID" value="CAI5792081.1"/>
    <property type="molecule type" value="Genomic_DNA"/>
</dbReference>
<feature type="non-terminal residue" evidence="2">
    <location>
        <position position="1"/>
    </location>
</feature>
<dbReference type="Proteomes" id="UP001178461">
    <property type="component" value="Chromosome 14"/>
</dbReference>
<evidence type="ECO:0000256" key="1">
    <source>
        <dbReference type="SAM" id="SignalP"/>
    </source>
</evidence>
<organism evidence="2 3">
    <name type="scientific">Podarcis lilfordi</name>
    <name type="common">Lilford's wall lizard</name>
    <dbReference type="NCBI Taxonomy" id="74358"/>
    <lineage>
        <taxon>Eukaryota</taxon>
        <taxon>Metazoa</taxon>
        <taxon>Chordata</taxon>
        <taxon>Craniata</taxon>
        <taxon>Vertebrata</taxon>
        <taxon>Euteleostomi</taxon>
        <taxon>Lepidosauria</taxon>
        <taxon>Squamata</taxon>
        <taxon>Bifurcata</taxon>
        <taxon>Unidentata</taxon>
        <taxon>Episquamata</taxon>
        <taxon>Laterata</taxon>
        <taxon>Lacertibaenia</taxon>
        <taxon>Lacertidae</taxon>
        <taxon>Podarcis</taxon>
    </lineage>
</organism>
<evidence type="ECO:0000313" key="2">
    <source>
        <dbReference type="EMBL" id="CAI5792081.1"/>
    </source>
</evidence>
<feature type="signal peptide" evidence="1">
    <location>
        <begin position="1"/>
        <end position="20"/>
    </location>
</feature>
<evidence type="ECO:0000313" key="3">
    <source>
        <dbReference type="Proteomes" id="UP001178461"/>
    </source>
</evidence>
<keyword evidence="3" id="KW-1185">Reference proteome</keyword>
<name>A0AA35L954_9SAUR</name>
<gene>
    <name evidence="2" type="ORF">PODLI_1B035701</name>
</gene>
<protein>
    <submittedName>
        <fullName evidence="2">Uncharacterized protein</fullName>
    </submittedName>
</protein>
<reference evidence="2" key="1">
    <citation type="submission" date="2022-12" db="EMBL/GenBank/DDBJ databases">
        <authorList>
            <person name="Alioto T."/>
            <person name="Alioto T."/>
            <person name="Gomez Garrido J."/>
        </authorList>
    </citation>
    <scope>NUCLEOTIDE SEQUENCE</scope>
</reference>
<dbReference type="AlphaFoldDB" id="A0AA35L954"/>
<sequence length="87" mass="8820">QPLAQMGITLLPQTTAVAFATGVVVAAAAAPPNTTTMQVLPTMSSNPMPVPAATAAVATPHPQAVPAVLKVTGPCEADRVQKEKKSY</sequence>
<keyword evidence="1" id="KW-0732">Signal</keyword>
<proteinExistence type="predicted"/>
<accession>A0AA35L954</accession>